<sequence length="93" mass="10261">MNSDVKRQAEALDSPYDRVACDPWHAACECEHQKVHQELMDSLACVEVLRKEKHLRMGAQVPSCAWMVAEPVDRPVGTRSMGVAGRPSGAVTE</sequence>
<organism evidence="1 2">
    <name type="scientific">Kitasatospora arboriphila</name>
    <dbReference type="NCBI Taxonomy" id="258052"/>
    <lineage>
        <taxon>Bacteria</taxon>
        <taxon>Bacillati</taxon>
        <taxon>Actinomycetota</taxon>
        <taxon>Actinomycetes</taxon>
        <taxon>Kitasatosporales</taxon>
        <taxon>Streptomycetaceae</taxon>
        <taxon>Kitasatospora</taxon>
    </lineage>
</organism>
<dbReference type="Proteomes" id="UP001499987">
    <property type="component" value="Unassembled WGS sequence"/>
</dbReference>
<accession>A0ABN1U579</accession>
<evidence type="ECO:0000313" key="1">
    <source>
        <dbReference type="EMBL" id="GAA1120868.1"/>
    </source>
</evidence>
<evidence type="ECO:0000313" key="2">
    <source>
        <dbReference type="Proteomes" id="UP001499987"/>
    </source>
</evidence>
<protein>
    <submittedName>
        <fullName evidence="1">Uncharacterized protein</fullName>
    </submittedName>
</protein>
<reference evidence="1 2" key="1">
    <citation type="journal article" date="2019" name="Int. J. Syst. Evol. Microbiol.">
        <title>The Global Catalogue of Microorganisms (GCM) 10K type strain sequencing project: providing services to taxonomists for standard genome sequencing and annotation.</title>
        <authorList>
            <consortium name="The Broad Institute Genomics Platform"/>
            <consortium name="The Broad Institute Genome Sequencing Center for Infectious Disease"/>
            <person name="Wu L."/>
            <person name="Ma J."/>
        </authorList>
    </citation>
    <scope>NUCLEOTIDE SEQUENCE [LARGE SCALE GENOMIC DNA]</scope>
    <source>
        <strain evidence="1 2">JCM 13002</strain>
    </source>
</reference>
<proteinExistence type="predicted"/>
<comment type="caution">
    <text evidence="1">The sequence shown here is derived from an EMBL/GenBank/DDBJ whole genome shotgun (WGS) entry which is preliminary data.</text>
</comment>
<name>A0ABN1U579_9ACTN</name>
<gene>
    <name evidence="1" type="ORF">GCM10009663_70590</name>
</gene>
<keyword evidence="2" id="KW-1185">Reference proteome</keyword>
<dbReference type="EMBL" id="BAAALD010000121">
    <property type="protein sequence ID" value="GAA1120868.1"/>
    <property type="molecule type" value="Genomic_DNA"/>
</dbReference>